<dbReference type="AlphaFoldDB" id="A0A365TN10"/>
<organism evidence="1 2">
    <name type="scientific">Vreelandella sulfidaeris</name>
    <dbReference type="NCBI Taxonomy" id="115553"/>
    <lineage>
        <taxon>Bacteria</taxon>
        <taxon>Pseudomonadati</taxon>
        <taxon>Pseudomonadota</taxon>
        <taxon>Gammaproteobacteria</taxon>
        <taxon>Oceanospirillales</taxon>
        <taxon>Halomonadaceae</taxon>
        <taxon>Vreelandella</taxon>
    </lineage>
</organism>
<evidence type="ECO:0000313" key="1">
    <source>
        <dbReference type="EMBL" id="RBI66190.1"/>
    </source>
</evidence>
<name>A0A365TN10_9GAMM</name>
<dbReference type="EMBL" id="QNTU01000011">
    <property type="protein sequence ID" value="RBI66190.1"/>
    <property type="molecule type" value="Genomic_DNA"/>
</dbReference>
<sequence length="68" mass="7554">MKVGQPIVQRLDRIVAQIGADHIDVADPTKDLPQRHNSNGLLLNLSLQVLAHIAQRVNSSRCQFSLDQ</sequence>
<protein>
    <submittedName>
        <fullName evidence="1">Uncharacterized protein</fullName>
    </submittedName>
</protein>
<keyword evidence="2" id="KW-1185">Reference proteome</keyword>
<proteinExistence type="predicted"/>
<dbReference type="Proteomes" id="UP000252204">
    <property type="component" value="Unassembled WGS sequence"/>
</dbReference>
<evidence type="ECO:0000313" key="2">
    <source>
        <dbReference type="Proteomes" id="UP000252204"/>
    </source>
</evidence>
<comment type="caution">
    <text evidence="1">The sequence shown here is derived from an EMBL/GenBank/DDBJ whole genome shotgun (WGS) entry which is preliminary data.</text>
</comment>
<gene>
    <name evidence="1" type="ORF">DQ400_15755</name>
</gene>
<reference evidence="2" key="1">
    <citation type="submission" date="2018-06" db="EMBL/GenBank/DDBJ databases">
        <title>Whole genome sequencing of four bacterial strains from South Shetland trench revealing bio-synthetic gene clusters.</title>
        <authorList>
            <person name="Abdel-Mageed W.M."/>
            <person name="Lehri B."/>
            <person name="Jarmusch S."/>
            <person name="Miranda K."/>
            <person name="Goodfellow M."/>
            <person name="Jaspars M."/>
            <person name="Karlyshev A.V."/>
        </authorList>
    </citation>
    <scope>NUCLEOTIDE SEQUENCE [LARGE SCALE GENOMIC DNA]</scope>
    <source>
        <strain evidence="2">SST4</strain>
    </source>
</reference>
<accession>A0A365TN10</accession>